<evidence type="ECO:0000313" key="1">
    <source>
        <dbReference type="EMBL" id="MBB4118099.1"/>
    </source>
</evidence>
<dbReference type="EMBL" id="JACIFO010000001">
    <property type="protein sequence ID" value="MBB4118099.1"/>
    <property type="molecule type" value="Genomic_DNA"/>
</dbReference>
<keyword evidence="2" id="KW-1185">Reference proteome</keyword>
<gene>
    <name evidence="1" type="ORF">GGR32_000371</name>
</gene>
<dbReference type="SUPFAM" id="SSF48452">
    <property type="entry name" value="TPR-like"/>
    <property type="match status" value="1"/>
</dbReference>
<dbReference type="InterPro" id="IPR011990">
    <property type="entry name" value="TPR-like_helical_dom_sf"/>
</dbReference>
<proteinExistence type="predicted"/>
<dbReference type="AlphaFoldDB" id="A0A840EI66"/>
<name>A0A840EI66_9FLAO</name>
<protein>
    <submittedName>
        <fullName evidence="1">Uncharacterized protein</fullName>
    </submittedName>
</protein>
<accession>A0A840EI66</accession>
<sequence length="167" mass="20163">MSAFKNKDYTITQRMYFLEKAYQDVYNYPKDTLLSKKLSTIAYRYLQLKDTLKFKKINQQAYKYAQEVKDTFTLADTHWSYANLYKNTEQYDSAYFHYNRAHLLFETINKQHYLDDMQLVIEGDYTREATLLELSENKMVFVFKNPEDNDINYQMDFSPFTDDTPIQ</sequence>
<comment type="caution">
    <text evidence="1">The sequence shown here is derived from an EMBL/GenBank/DDBJ whole genome shotgun (WGS) entry which is preliminary data.</text>
</comment>
<dbReference type="Gene3D" id="1.25.40.10">
    <property type="entry name" value="Tetratricopeptide repeat domain"/>
    <property type="match status" value="1"/>
</dbReference>
<evidence type="ECO:0000313" key="2">
    <source>
        <dbReference type="Proteomes" id="UP000553034"/>
    </source>
</evidence>
<reference evidence="1 2" key="1">
    <citation type="submission" date="2020-08" db="EMBL/GenBank/DDBJ databases">
        <title>Genomic Encyclopedia of Type Strains, Phase IV (KMG-IV): sequencing the most valuable type-strain genomes for metagenomic binning, comparative biology and taxonomic classification.</title>
        <authorList>
            <person name="Goeker M."/>
        </authorList>
    </citation>
    <scope>NUCLEOTIDE SEQUENCE [LARGE SCALE GENOMIC DNA]</scope>
    <source>
        <strain evidence="1 2">DSM 29568</strain>
    </source>
</reference>
<dbReference type="Proteomes" id="UP000553034">
    <property type="component" value="Unassembled WGS sequence"/>
</dbReference>
<dbReference type="RefSeq" id="WP_183475744.1">
    <property type="nucleotide sequence ID" value="NZ_JACIFO010000001.1"/>
</dbReference>
<organism evidence="1 2">
    <name type="scientific">Mesonia hippocampi</name>
    <dbReference type="NCBI Taxonomy" id="1628250"/>
    <lineage>
        <taxon>Bacteria</taxon>
        <taxon>Pseudomonadati</taxon>
        <taxon>Bacteroidota</taxon>
        <taxon>Flavobacteriia</taxon>
        <taxon>Flavobacteriales</taxon>
        <taxon>Flavobacteriaceae</taxon>
        <taxon>Mesonia</taxon>
    </lineage>
</organism>